<feature type="compositionally biased region" description="Polar residues" evidence="4">
    <location>
        <begin position="30"/>
        <end position="48"/>
    </location>
</feature>
<feature type="region of interest" description="Disordered" evidence="4">
    <location>
        <begin position="506"/>
        <end position="529"/>
    </location>
</feature>
<dbReference type="Gene3D" id="1.25.40.10">
    <property type="entry name" value="Tetratricopeptide repeat domain"/>
    <property type="match status" value="1"/>
</dbReference>
<dbReference type="PANTHER" id="PTHR13471:SF0">
    <property type="entry name" value="NUCLEAR EXOSOME REGULATOR NRDE2"/>
    <property type="match status" value="1"/>
</dbReference>
<feature type="region of interest" description="Disordered" evidence="4">
    <location>
        <begin position="1624"/>
        <end position="1667"/>
    </location>
</feature>
<dbReference type="GO" id="GO:0071013">
    <property type="term" value="C:catalytic step 2 spliceosome"/>
    <property type="evidence" value="ECO:0007669"/>
    <property type="project" value="TreeGrafter"/>
</dbReference>
<feature type="compositionally biased region" description="Polar residues" evidence="4">
    <location>
        <begin position="1547"/>
        <end position="1560"/>
    </location>
</feature>
<dbReference type="GO" id="GO:1902369">
    <property type="term" value="P:negative regulation of RNA catabolic process"/>
    <property type="evidence" value="ECO:0007669"/>
    <property type="project" value="TreeGrafter"/>
</dbReference>
<feature type="compositionally biased region" description="Basic and acidic residues" evidence="4">
    <location>
        <begin position="1624"/>
        <end position="1652"/>
    </location>
</feature>
<gene>
    <name evidence="5" type="ORF">BCR41DRAFT_386795</name>
</gene>
<dbReference type="GeneID" id="33569674"/>
<dbReference type="STRING" id="64571.A0A1Y2GLY3"/>
<dbReference type="GO" id="GO:0031048">
    <property type="term" value="P:regulatory ncRNA-mediated heterochromatin formation"/>
    <property type="evidence" value="ECO:0007669"/>
    <property type="project" value="TreeGrafter"/>
</dbReference>
<feature type="compositionally biased region" description="Basic and acidic residues" evidence="4">
    <location>
        <begin position="99"/>
        <end position="111"/>
    </location>
</feature>
<evidence type="ECO:0000256" key="4">
    <source>
        <dbReference type="SAM" id="MobiDB-lite"/>
    </source>
</evidence>
<name>A0A1Y2GLY3_9FUNG</name>
<evidence type="ECO:0000256" key="3">
    <source>
        <dbReference type="ARBA" id="ARBA00023242"/>
    </source>
</evidence>
<feature type="compositionally biased region" description="Basic and acidic residues" evidence="4">
    <location>
        <begin position="315"/>
        <end position="324"/>
    </location>
</feature>
<dbReference type="Proteomes" id="UP000193648">
    <property type="component" value="Unassembled WGS sequence"/>
</dbReference>
<proteinExistence type="inferred from homology"/>
<dbReference type="RefSeq" id="XP_021881097.1">
    <property type="nucleotide sequence ID" value="XM_022027831.1"/>
</dbReference>
<dbReference type="SMART" id="SM00386">
    <property type="entry name" value="HAT"/>
    <property type="match status" value="5"/>
</dbReference>
<feature type="region of interest" description="Disordered" evidence="4">
    <location>
        <begin position="548"/>
        <end position="568"/>
    </location>
</feature>
<dbReference type="Pfam" id="PF08424">
    <property type="entry name" value="NRDE-2"/>
    <property type="match status" value="1"/>
</dbReference>
<feature type="region of interest" description="Disordered" evidence="4">
    <location>
        <begin position="1546"/>
        <end position="1565"/>
    </location>
</feature>
<organism evidence="5 6">
    <name type="scientific">Lobosporangium transversale</name>
    <dbReference type="NCBI Taxonomy" id="64571"/>
    <lineage>
        <taxon>Eukaryota</taxon>
        <taxon>Fungi</taxon>
        <taxon>Fungi incertae sedis</taxon>
        <taxon>Mucoromycota</taxon>
        <taxon>Mortierellomycotina</taxon>
        <taxon>Mortierellomycetes</taxon>
        <taxon>Mortierellales</taxon>
        <taxon>Mortierellaceae</taxon>
        <taxon>Lobosporangium</taxon>
    </lineage>
</organism>
<evidence type="ECO:0000256" key="1">
    <source>
        <dbReference type="ARBA" id="ARBA00004123"/>
    </source>
</evidence>
<dbReference type="GO" id="GO:0006396">
    <property type="term" value="P:RNA processing"/>
    <property type="evidence" value="ECO:0007669"/>
    <property type="project" value="InterPro"/>
</dbReference>
<feature type="compositionally biased region" description="Basic and acidic residues" evidence="4">
    <location>
        <begin position="184"/>
        <end position="222"/>
    </location>
</feature>
<feature type="compositionally biased region" description="Basic and acidic residues" evidence="4">
    <location>
        <begin position="118"/>
        <end position="176"/>
    </location>
</feature>
<feature type="region of interest" description="Disordered" evidence="4">
    <location>
        <begin position="304"/>
        <end position="386"/>
    </location>
</feature>
<dbReference type="PANTHER" id="PTHR13471">
    <property type="entry name" value="TETRATRICOPEPTIDE-LIKE HELICAL"/>
    <property type="match status" value="1"/>
</dbReference>
<comment type="caution">
    <text evidence="5">The sequence shown here is derived from an EMBL/GenBank/DDBJ whole genome shotgun (WGS) entry which is preliminary data.</text>
</comment>
<sequence length="1667" mass="192693">MSDNTADPDARFSAEVLDKLDLSGHKNAVEKTQASIQAQKPNSTQPPTFDSFPEIPIPPASTSSWSIPTFASFPVESLPLLRAPPLVSEAIQFSSNSDRNYEYKGSNELKSKDKKRAKKEEKEHGRIYDHRRLGSSDAYRASKQDNDRSRDKDHRKLPAHDDHIKQDANWEHERRRERPKKGKRLSESKSPDRLLESHRDRSERLSRGDSHIDRERRKEGKPSRSRSRSKSRERSSRRDRDHNTQKEHDHHDSREQKRSSNRNDRRRDSSRDRYNDRHSGSQLKKHHGDDRNITQVWDQYWEQDRHRTKQHSTMHRSDEPLRKNLDHKRRRCEEEEAKDDYDNSWTSRSKRDRRLEQGTGSEIPISVYPSSSTWQRSGTSEEKNKPGTWVIDVRGDQDFFRYGGINPRTIPKYNRAGGGRVLGMPSDILIDYEKTKAQGGKFIVFKTKKKSTKTKRYVDPHATWRDQSKEYKRISRAKAEELAKLSNIVCEDSSFISLDIRSRSSKRLHSSDRSDSENTSGEIDSDNELGISGKKKVDYRDIHGKSVYKEEDEDLMQTTSDQEEEGAESALDVLRRRRMMVDAELRKDPKQPSKWLEFIALEDEIDLVSNRRSTAKVGAHSTSHFEVKLSIFERALLSNPTNERLLLEYMNTCRQCWESAKVLSKWDELLQSNQIQTAWPGLWIEYLDYRQRHFLSFSVKSFVRVLGEGLERLGQLARSTWMAIQRSPEENAELGIQLVKVESVMVHIMARAWTFLKEAGYVERAQGIIQGQIEFLFNMPPSLATESWRVQIRSLEEFWDSELPRFGEKDAKGWNHYVTEEDEVAVEGLLESVKLPSLNAPTDELIKAFADNNVDRYHYTRWASLERELSTLCWFPIRTTEELPDQLEDDPYGIIIFDDIRPFISSLYSPEARQQYIECVFNFLGIPINSSIGSNGPQTLSSSSVSNPDSYSKQSITNVNNISTYNPFFHDSLLLNLGMNIQSTLASNEGLRRFFPEFDDHAKLVECILRDIAREYNFQEPMRKGEQQNWDYVWNLPLRLFPQSADTLFGNINQTLEPEKMEKTRYRWATVSSNEEIQTTNKLFIRRSLQQLIEVVPLSKSQRRNLSLYHMMYETLDTMSAVKSQKLAKKYLKNDRMDLDLWNAYAQAERALGRISEARKIYSTVLSMYQSFPINIQARVPLIYRYFAELEWEQDRPGAALGILVAFAEGTSVTVPEDSQDDIPVPNPTRLIKARQFYAQKVAQLNLRRPSIMAQNNPINAQKESIGGQWFEPALDLVVCFAWFEYLSATTGAAAVGSGLQSGIRVFENTIHELDLRNPDSEIEVPIVSSQDETEKRKQRQQPLFYSSLAIFADALKAEKTTVTKKICTSVEAEMVWIQLTKMVYLHSQKGMGSTSKHNTSSPLYRGKIVGGRSDGAGFQPRDLRRVVQEGLKRFPNCSILQSLFFWSETKQRLHGRVRTWVNEQLAGRQYHNCNNGSPVSKAPMWVFGIYYELWNQEPYNPSVVRSILEAALESASKSSSATFNSSPSLWLIYIELELRESARQAKPSSALSSKSTIDTVTPEKTETNMRVKQLLLRALNDCPWSKDLYMLAFEPRLRRLFSLDELDQLYETMLEKEIRLRNEIPEREGKQAQDSKDHQAWEKEDPSRDDNSDSGEEGQDIKMRDG</sequence>
<keyword evidence="6" id="KW-1185">Reference proteome</keyword>
<comment type="similarity">
    <text evidence="2">Belongs to the NRDE2 family.</text>
</comment>
<feature type="compositionally biased region" description="Basic and acidic residues" evidence="4">
    <location>
        <begin position="230"/>
        <end position="279"/>
    </location>
</feature>
<reference evidence="5 6" key="1">
    <citation type="submission" date="2016-07" db="EMBL/GenBank/DDBJ databases">
        <title>Pervasive Adenine N6-methylation of Active Genes in Fungi.</title>
        <authorList>
            <consortium name="DOE Joint Genome Institute"/>
            <person name="Mondo S.J."/>
            <person name="Dannebaum R.O."/>
            <person name="Kuo R.C."/>
            <person name="Labutti K."/>
            <person name="Haridas S."/>
            <person name="Kuo A."/>
            <person name="Salamov A."/>
            <person name="Ahrendt S.R."/>
            <person name="Lipzen A."/>
            <person name="Sullivan W."/>
            <person name="Andreopoulos W.B."/>
            <person name="Clum A."/>
            <person name="Lindquist E."/>
            <person name="Daum C."/>
            <person name="Ramamoorthy G.K."/>
            <person name="Gryganskyi A."/>
            <person name="Culley D."/>
            <person name="Magnuson J.K."/>
            <person name="James T.Y."/>
            <person name="O'Malley M.A."/>
            <person name="Stajich J.E."/>
            <person name="Spatafora J.W."/>
            <person name="Visel A."/>
            <person name="Grigoriev I.V."/>
        </authorList>
    </citation>
    <scope>NUCLEOTIDE SEQUENCE [LARGE SCALE GENOMIC DNA]</scope>
    <source>
        <strain evidence="5 6">NRRL 3116</strain>
    </source>
</reference>
<keyword evidence="3" id="KW-0539">Nucleus</keyword>
<feature type="compositionally biased region" description="Polar residues" evidence="4">
    <location>
        <begin position="368"/>
        <end position="378"/>
    </location>
</feature>
<dbReference type="InterPro" id="IPR011990">
    <property type="entry name" value="TPR-like_helical_dom_sf"/>
</dbReference>
<evidence type="ECO:0000256" key="2">
    <source>
        <dbReference type="ARBA" id="ARBA00009265"/>
    </source>
</evidence>
<accession>A0A1Y2GLY3</accession>
<comment type="subcellular location">
    <subcellularLocation>
        <location evidence="1">Nucleus</location>
    </subcellularLocation>
</comment>
<dbReference type="InterPro" id="IPR013633">
    <property type="entry name" value="NRDE-2"/>
</dbReference>
<dbReference type="InParanoid" id="A0A1Y2GLY3"/>
<evidence type="ECO:0000313" key="6">
    <source>
        <dbReference type="Proteomes" id="UP000193648"/>
    </source>
</evidence>
<feature type="region of interest" description="Disordered" evidence="4">
    <location>
        <begin position="24"/>
        <end position="63"/>
    </location>
</feature>
<feature type="region of interest" description="Disordered" evidence="4">
    <location>
        <begin position="93"/>
        <end position="291"/>
    </location>
</feature>
<dbReference type="EMBL" id="MCFF01000020">
    <property type="protein sequence ID" value="ORZ14965.1"/>
    <property type="molecule type" value="Genomic_DNA"/>
</dbReference>
<protein>
    <submittedName>
        <fullName evidence="5">NRDE-2, necessary for RNA interference-domain-containing protein</fullName>
    </submittedName>
</protein>
<evidence type="ECO:0000313" key="5">
    <source>
        <dbReference type="EMBL" id="ORZ14965.1"/>
    </source>
</evidence>
<dbReference type="InterPro" id="IPR003107">
    <property type="entry name" value="HAT"/>
</dbReference>
<feature type="compositionally biased region" description="Acidic residues" evidence="4">
    <location>
        <begin position="550"/>
        <end position="567"/>
    </location>
</feature>
<dbReference type="OrthoDB" id="297219at2759"/>